<feature type="domain" description="CHK kinase-like" evidence="1">
    <location>
        <begin position="129"/>
        <end position="316"/>
    </location>
</feature>
<dbReference type="InterPro" id="IPR015897">
    <property type="entry name" value="CHK_kinase-like"/>
</dbReference>
<protein>
    <recommendedName>
        <fullName evidence="1">CHK kinase-like domain-containing protein</fullName>
    </recommendedName>
</protein>
<evidence type="ECO:0000259" key="1">
    <source>
        <dbReference type="SMART" id="SM00587"/>
    </source>
</evidence>
<dbReference type="Pfam" id="PF02958">
    <property type="entry name" value="EcKL"/>
    <property type="match status" value="1"/>
</dbReference>
<dbReference type="Proteomes" id="UP001153954">
    <property type="component" value="Unassembled WGS sequence"/>
</dbReference>
<name>A0AAU9UH68_EUPED</name>
<dbReference type="Gene3D" id="3.90.1200.10">
    <property type="match status" value="1"/>
</dbReference>
<dbReference type="InterPro" id="IPR011009">
    <property type="entry name" value="Kinase-like_dom_sf"/>
</dbReference>
<reference evidence="2" key="1">
    <citation type="submission" date="2022-03" db="EMBL/GenBank/DDBJ databases">
        <authorList>
            <person name="Tunstrom K."/>
        </authorList>
    </citation>
    <scope>NUCLEOTIDE SEQUENCE</scope>
</reference>
<dbReference type="EMBL" id="CAKOGL010000016">
    <property type="protein sequence ID" value="CAH2096155.1"/>
    <property type="molecule type" value="Genomic_DNA"/>
</dbReference>
<dbReference type="InterPro" id="IPR004119">
    <property type="entry name" value="EcKL"/>
</dbReference>
<dbReference type="SUPFAM" id="SSF56112">
    <property type="entry name" value="Protein kinase-like (PK-like)"/>
    <property type="match status" value="1"/>
</dbReference>
<dbReference type="PANTHER" id="PTHR11012">
    <property type="entry name" value="PROTEIN KINASE-LIKE DOMAIN-CONTAINING"/>
    <property type="match status" value="1"/>
</dbReference>
<evidence type="ECO:0000313" key="3">
    <source>
        <dbReference type="Proteomes" id="UP001153954"/>
    </source>
</evidence>
<dbReference type="SMART" id="SM00587">
    <property type="entry name" value="CHK"/>
    <property type="match status" value="1"/>
</dbReference>
<dbReference type="PANTHER" id="PTHR11012:SF54">
    <property type="entry name" value="CHK KINASE-LIKE DOMAIN-CONTAINING PROTEIN"/>
    <property type="match status" value="1"/>
</dbReference>
<proteinExistence type="predicted"/>
<comment type="caution">
    <text evidence="2">The sequence shown here is derived from an EMBL/GenBank/DDBJ whole genome shotgun (WGS) entry which is preliminary data.</text>
</comment>
<dbReference type="AlphaFoldDB" id="A0AAU9UH68"/>
<organism evidence="2 3">
    <name type="scientific">Euphydryas editha</name>
    <name type="common">Edith's checkerspot</name>
    <dbReference type="NCBI Taxonomy" id="104508"/>
    <lineage>
        <taxon>Eukaryota</taxon>
        <taxon>Metazoa</taxon>
        <taxon>Ecdysozoa</taxon>
        <taxon>Arthropoda</taxon>
        <taxon>Hexapoda</taxon>
        <taxon>Insecta</taxon>
        <taxon>Pterygota</taxon>
        <taxon>Neoptera</taxon>
        <taxon>Endopterygota</taxon>
        <taxon>Lepidoptera</taxon>
        <taxon>Glossata</taxon>
        <taxon>Ditrysia</taxon>
        <taxon>Papilionoidea</taxon>
        <taxon>Nymphalidae</taxon>
        <taxon>Nymphalinae</taxon>
        <taxon>Euphydryas</taxon>
    </lineage>
</organism>
<evidence type="ECO:0000313" key="2">
    <source>
        <dbReference type="EMBL" id="CAH2096155.1"/>
    </source>
</evidence>
<keyword evidence="3" id="KW-1185">Reference proteome</keyword>
<sequence>MRVRKISSLHRDLVDIIGKISVITNIKKIEHFIVFGTDEIDCFLGGLHKVVIKGIRDGAKVKINVLIKWHSNPKDRVYFRSAYQRECVFFRYIVPSMIELQNTYKIIEGLKMKFPNCILAKMEDGEETIVIYLDNEFKLLSRFFKLDFSHSSIVLKNLAKLHGLSFVLQKTSPDVFENIRNLCGKDIQYAAPENIPESLVYYFKESLKVVSNSEFKAKLEEISPHILEILSKSTAPVRNYSTICHADCWTNNILFKHQGKRPVEALFVDYQLVRYASPVTDISYFLYTCMDQEILCNNYDRLLNIYYGTLSAVLRQCNLDVKHIYPKEVFQKHLKEYSVLGLIEALISMKIITADTEEALKMTEMKYHSSEPPAITGCKTKNQAIYVERINGVVNDFFNRGYSIDALLSK</sequence>
<accession>A0AAU9UH68</accession>
<gene>
    <name evidence="2" type="ORF">EEDITHA_LOCUS11532</name>
</gene>